<dbReference type="EMBL" id="MIJY01000005">
    <property type="protein sequence ID" value="OEG18654.1"/>
    <property type="molecule type" value="Genomic_DNA"/>
</dbReference>
<name>A0A1E5H148_9ENTE</name>
<keyword evidence="1" id="KW-0134">Cell wall</keyword>
<feature type="domain" description="Gram-positive cocci surface proteins LPxTG" evidence="6">
    <location>
        <begin position="388"/>
        <end position="418"/>
    </location>
</feature>
<feature type="region of interest" description="Disordered" evidence="5">
    <location>
        <begin position="368"/>
        <end position="390"/>
    </location>
</feature>
<evidence type="ECO:0000313" key="8">
    <source>
        <dbReference type="Proteomes" id="UP000095094"/>
    </source>
</evidence>
<evidence type="ECO:0000256" key="2">
    <source>
        <dbReference type="ARBA" id="ARBA00022525"/>
    </source>
</evidence>
<keyword evidence="2" id="KW-0964">Secreted</keyword>
<dbReference type="SUPFAM" id="SSF160574">
    <property type="entry name" value="BT0923-like"/>
    <property type="match status" value="1"/>
</dbReference>
<feature type="compositionally biased region" description="Polar residues" evidence="5">
    <location>
        <begin position="368"/>
        <end position="380"/>
    </location>
</feature>
<organism evidence="7 8">
    <name type="scientific">Enterococcus termitis</name>
    <dbReference type="NCBI Taxonomy" id="332950"/>
    <lineage>
        <taxon>Bacteria</taxon>
        <taxon>Bacillati</taxon>
        <taxon>Bacillota</taxon>
        <taxon>Bacilli</taxon>
        <taxon>Lactobacillales</taxon>
        <taxon>Enterococcaceae</taxon>
        <taxon>Enterococcus</taxon>
    </lineage>
</organism>
<evidence type="ECO:0000313" key="7">
    <source>
        <dbReference type="EMBL" id="OEG18654.1"/>
    </source>
</evidence>
<protein>
    <recommendedName>
        <fullName evidence="6">Gram-positive cocci surface proteins LPxTG domain-containing protein</fullName>
    </recommendedName>
</protein>
<evidence type="ECO:0000256" key="3">
    <source>
        <dbReference type="ARBA" id="ARBA00022729"/>
    </source>
</evidence>
<sequence length="422" mass="46424">MNNLLMTLFSVLLVSTFSSDEVLNFDSSHATMTTESTEFLKGDKPIEQQQIGINLEPKQDSINASVGKNGNLDLGNFEDIKLEGVYTEIKDNPYIELTENGVWKAIKPGNTKITIGVALSESTLEAIKTKYPDCEIIYPAKALKVLEVKVNDNAGEIYLDYHVSPGSIQAVVGGAGEFTIGNFEDIPLTGTFEEVKDNPFIEIQSDGKWKALKAGETQVLPNFIISDESLSKIEAKYPGKPIVKPAMQQLIPVKITDAKVETVTLTYHFSPGSIETEVNSVGMISVGDFEGIPLAGTFKEVKDNPYVELKSDGSWKALKAGETQILPTFTLSEETIAKINARYPGKEIIVPEIQQVIPFKIKEKSVVDSNKSGENQTIGTSKPVDRTETLPKTGETESYILKLIGISTIFIMIRIKRRVRVK</sequence>
<comment type="caution">
    <text evidence="7">The sequence shown here is derived from an EMBL/GenBank/DDBJ whole genome shotgun (WGS) entry which is preliminary data.</text>
</comment>
<evidence type="ECO:0000259" key="6">
    <source>
        <dbReference type="Pfam" id="PF00746"/>
    </source>
</evidence>
<keyword evidence="3" id="KW-0732">Signal</keyword>
<dbReference type="AlphaFoldDB" id="A0A1E5H148"/>
<evidence type="ECO:0000256" key="4">
    <source>
        <dbReference type="ARBA" id="ARBA00023088"/>
    </source>
</evidence>
<proteinExistence type="predicted"/>
<gene>
    <name evidence="7" type="ORF">BCR25_15745</name>
</gene>
<dbReference type="RefSeq" id="WP_069662503.1">
    <property type="nucleotide sequence ID" value="NZ_JBHUJJ010000002.1"/>
</dbReference>
<dbReference type="Pfam" id="PF00746">
    <property type="entry name" value="Gram_pos_anchor"/>
    <property type="match status" value="1"/>
</dbReference>
<dbReference type="OrthoDB" id="2175572at2"/>
<evidence type="ECO:0000256" key="5">
    <source>
        <dbReference type="SAM" id="MobiDB-lite"/>
    </source>
</evidence>
<accession>A0A1E5H148</accession>
<dbReference type="NCBIfam" id="TIGR01167">
    <property type="entry name" value="LPXTG_anchor"/>
    <property type="match status" value="1"/>
</dbReference>
<keyword evidence="4" id="KW-0572">Peptidoglycan-anchor</keyword>
<keyword evidence="8" id="KW-1185">Reference proteome</keyword>
<evidence type="ECO:0000256" key="1">
    <source>
        <dbReference type="ARBA" id="ARBA00022512"/>
    </source>
</evidence>
<dbReference type="Proteomes" id="UP000095094">
    <property type="component" value="Unassembled WGS sequence"/>
</dbReference>
<dbReference type="InterPro" id="IPR019931">
    <property type="entry name" value="LPXTG_anchor"/>
</dbReference>
<reference evidence="8" key="1">
    <citation type="submission" date="2016-09" db="EMBL/GenBank/DDBJ databases">
        <authorList>
            <person name="Gulvik C.A."/>
        </authorList>
    </citation>
    <scope>NUCLEOTIDE SEQUENCE [LARGE SCALE GENOMIC DNA]</scope>
    <source>
        <strain evidence="8">LMG 8895</strain>
    </source>
</reference>